<dbReference type="GO" id="GO:0050776">
    <property type="term" value="P:regulation of immune response"/>
    <property type="evidence" value="ECO:0007669"/>
    <property type="project" value="TreeGrafter"/>
</dbReference>
<dbReference type="PANTHER" id="PTHR19143:SF263">
    <property type="entry name" value="FIBRINOGEN-LIKE PROTEIN 1"/>
    <property type="match status" value="1"/>
</dbReference>
<feature type="domain" description="Fibrinogen C-terminal" evidence="1">
    <location>
        <begin position="1"/>
        <end position="70"/>
    </location>
</feature>
<dbReference type="Gene3D" id="3.90.215.10">
    <property type="entry name" value="Gamma Fibrinogen, chain A, domain 1"/>
    <property type="match status" value="1"/>
</dbReference>
<dbReference type="InterPro" id="IPR036056">
    <property type="entry name" value="Fibrinogen-like_C"/>
</dbReference>
<gene>
    <name evidence="2" type="ORF">D4764_0023350</name>
</gene>
<accession>A0A5C6MG86</accession>
<evidence type="ECO:0000313" key="2">
    <source>
        <dbReference type="EMBL" id="TWW53853.1"/>
    </source>
</evidence>
<dbReference type="PANTHER" id="PTHR19143">
    <property type="entry name" value="FIBRINOGEN/TENASCIN/ANGIOPOEITIN"/>
    <property type="match status" value="1"/>
</dbReference>
<dbReference type="AlphaFoldDB" id="A0A5C6MG86"/>
<sequence length="70" mass="8108">MEAGRVVQRRSGASVAFNRNWAAYKNGFGDLMQDHWLGLRKVFSLTKNKTRKWILRVDLWDHEGGNAFAE</sequence>
<keyword evidence="3" id="KW-1185">Reference proteome</keyword>
<proteinExistence type="predicted"/>
<dbReference type="InterPro" id="IPR050373">
    <property type="entry name" value="Fibrinogen_C-term_domain"/>
</dbReference>
<reference evidence="2 3" key="1">
    <citation type="submission" date="2019-04" db="EMBL/GenBank/DDBJ databases">
        <title>Chromosome genome assembly for Takifugu flavidus.</title>
        <authorList>
            <person name="Xiao S."/>
        </authorList>
    </citation>
    <scope>NUCLEOTIDE SEQUENCE [LARGE SCALE GENOMIC DNA]</scope>
    <source>
        <strain evidence="2">HTHZ2018</strain>
        <tissue evidence="2">Muscle</tissue>
    </source>
</reference>
<dbReference type="InterPro" id="IPR002181">
    <property type="entry name" value="Fibrinogen_a/b/g_C_dom"/>
</dbReference>
<organism evidence="2 3">
    <name type="scientific">Takifugu flavidus</name>
    <name type="common">sansaifugu</name>
    <dbReference type="NCBI Taxonomy" id="433684"/>
    <lineage>
        <taxon>Eukaryota</taxon>
        <taxon>Metazoa</taxon>
        <taxon>Chordata</taxon>
        <taxon>Craniata</taxon>
        <taxon>Vertebrata</taxon>
        <taxon>Euteleostomi</taxon>
        <taxon>Actinopterygii</taxon>
        <taxon>Neopterygii</taxon>
        <taxon>Teleostei</taxon>
        <taxon>Neoteleostei</taxon>
        <taxon>Acanthomorphata</taxon>
        <taxon>Eupercaria</taxon>
        <taxon>Tetraodontiformes</taxon>
        <taxon>Tetradontoidea</taxon>
        <taxon>Tetraodontidae</taxon>
        <taxon>Takifugu</taxon>
    </lineage>
</organism>
<dbReference type="PROSITE" id="PS51406">
    <property type="entry name" value="FIBRINOGEN_C_2"/>
    <property type="match status" value="1"/>
</dbReference>
<dbReference type="GO" id="GO:0050868">
    <property type="term" value="P:negative regulation of T cell activation"/>
    <property type="evidence" value="ECO:0007669"/>
    <property type="project" value="TreeGrafter"/>
</dbReference>
<dbReference type="Pfam" id="PF00147">
    <property type="entry name" value="Fibrinogen_C"/>
    <property type="match status" value="1"/>
</dbReference>
<dbReference type="EMBL" id="RHFK02000525">
    <property type="protein sequence ID" value="TWW53853.1"/>
    <property type="molecule type" value="Genomic_DNA"/>
</dbReference>
<evidence type="ECO:0000259" key="1">
    <source>
        <dbReference type="PROSITE" id="PS51406"/>
    </source>
</evidence>
<name>A0A5C6MG86_9TELE</name>
<dbReference type="InterPro" id="IPR014716">
    <property type="entry name" value="Fibrinogen_a/b/g_C_1"/>
</dbReference>
<comment type="caution">
    <text evidence="2">The sequence shown here is derived from an EMBL/GenBank/DDBJ whole genome shotgun (WGS) entry which is preliminary data.</text>
</comment>
<dbReference type="Proteomes" id="UP000324091">
    <property type="component" value="Unassembled WGS sequence"/>
</dbReference>
<dbReference type="SUPFAM" id="SSF56496">
    <property type="entry name" value="Fibrinogen C-terminal domain-like"/>
    <property type="match status" value="1"/>
</dbReference>
<protein>
    <submittedName>
        <fullName evidence="2">Fibrinogen C domain-containing protein 1</fullName>
    </submittedName>
</protein>
<evidence type="ECO:0000313" key="3">
    <source>
        <dbReference type="Proteomes" id="UP000324091"/>
    </source>
</evidence>
<dbReference type="GO" id="GO:0005615">
    <property type="term" value="C:extracellular space"/>
    <property type="evidence" value="ECO:0007669"/>
    <property type="project" value="TreeGrafter"/>
</dbReference>